<feature type="region of interest" description="Disordered" evidence="1">
    <location>
        <begin position="77"/>
        <end position="99"/>
    </location>
</feature>
<keyword evidence="3" id="KW-1185">Reference proteome</keyword>
<feature type="compositionally biased region" description="Polar residues" evidence="1">
    <location>
        <begin position="33"/>
        <end position="43"/>
    </location>
</feature>
<gene>
    <name evidence="2" type="ORF">L207DRAFT_179864</name>
</gene>
<protein>
    <submittedName>
        <fullName evidence="2">Uncharacterized protein</fullName>
    </submittedName>
</protein>
<evidence type="ECO:0000313" key="3">
    <source>
        <dbReference type="Proteomes" id="UP000235786"/>
    </source>
</evidence>
<sequence>MKRGKSIRISLPSTPPTQASTTTDIVNDFISSNCGVKSNSQPAEGSEPRPRSRRASGHNSITQSINQLIKNLNTIQGKRRPAIRSQTDISRSSDRKSAIRGVGSETLAGPSKPLCDRAVNASALGQPTHTHTPAFPGKCKIGRVWLGHLRGWSASVRAVFCRLWMNLRVAWTGGADSLNSKSILRWLSRPWVHCTAGM</sequence>
<dbReference type="EMBL" id="KZ613959">
    <property type="protein sequence ID" value="PMD32269.1"/>
    <property type="molecule type" value="Genomic_DNA"/>
</dbReference>
<feature type="region of interest" description="Disordered" evidence="1">
    <location>
        <begin position="1"/>
        <end position="21"/>
    </location>
</feature>
<accession>A0A2J6R1B5</accession>
<feature type="region of interest" description="Disordered" evidence="1">
    <location>
        <begin position="33"/>
        <end position="61"/>
    </location>
</feature>
<feature type="compositionally biased region" description="Low complexity" evidence="1">
    <location>
        <begin position="10"/>
        <end position="21"/>
    </location>
</feature>
<reference evidence="2 3" key="1">
    <citation type="submission" date="2016-04" db="EMBL/GenBank/DDBJ databases">
        <title>A degradative enzymes factory behind the ericoid mycorrhizal symbiosis.</title>
        <authorList>
            <consortium name="DOE Joint Genome Institute"/>
            <person name="Martino E."/>
            <person name="Morin E."/>
            <person name="Grelet G."/>
            <person name="Kuo A."/>
            <person name="Kohler A."/>
            <person name="Daghino S."/>
            <person name="Barry K."/>
            <person name="Choi C."/>
            <person name="Cichocki N."/>
            <person name="Clum A."/>
            <person name="Copeland A."/>
            <person name="Hainaut M."/>
            <person name="Haridas S."/>
            <person name="Labutti K."/>
            <person name="Lindquist E."/>
            <person name="Lipzen A."/>
            <person name="Khouja H.-R."/>
            <person name="Murat C."/>
            <person name="Ohm R."/>
            <person name="Olson A."/>
            <person name="Spatafora J."/>
            <person name="Veneault-Fourrey C."/>
            <person name="Henrissat B."/>
            <person name="Grigoriev I."/>
            <person name="Martin F."/>
            <person name="Perotto S."/>
        </authorList>
    </citation>
    <scope>NUCLEOTIDE SEQUENCE [LARGE SCALE GENOMIC DNA]</scope>
    <source>
        <strain evidence="2 3">F</strain>
    </source>
</reference>
<proteinExistence type="predicted"/>
<organism evidence="2 3">
    <name type="scientific">Hyaloscypha variabilis (strain UAMH 11265 / GT02V1 / F)</name>
    <name type="common">Meliniomyces variabilis</name>
    <dbReference type="NCBI Taxonomy" id="1149755"/>
    <lineage>
        <taxon>Eukaryota</taxon>
        <taxon>Fungi</taxon>
        <taxon>Dikarya</taxon>
        <taxon>Ascomycota</taxon>
        <taxon>Pezizomycotina</taxon>
        <taxon>Leotiomycetes</taxon>
        <taxon>Helotiales</taxon>
        <taxon>Hyaloscyphaceae</taxon>
        <taxon>Hyaloscypha</taxon>
        <taxon>Hyaloscypha variabilis</taxon>
    </lineage>
</organism>
<dbReference type="AlphaFoldDB" id="A0A2J6R1B5"/>
<name>A0A2J6R1B5_HYAVF</name>
<dbReference type="Proteomes" id="UP000235786">
    <property type="component" value="Unassembled WGS sequence"/>
</dbReference>
<evidence type="ECO:0000256" key="1">
    <source>
        <dbReference type="SAM" id="MobiDB-lite"/>
    </source>
</evidence>
<evidence type="ECO:0000313" key="2">
    <source>
        <dbReference type="EMBL" id="PMD32269.1"/>
    </source>
</evidence>